<gene>
    <name evidence="2" type="ORF">ABNX05_10120</name>
</gene>
<keyword evidence="1" id="KW-1133">Transmembrane helix</keyword>
<evidence type="ECO:0000313" key="2">
    <source>
        <dbReference type="EMBL" id="MEQ6354970.1"/>
    </source>
</evidence>
<name>A0ABV1MR34_9BACI</name>
<keyword evidence="1" id="KW-0812">Transmembrane</keyword>
<comment type="caution">
    <text evidence="2">The sequence shown here is derived from an EMBL/GenBank/DDBJ whole genome shotgun (WGS) entry which is preliminary data.</text>
</comment>
<keyword evidence="3" id="KW-1185">Reference proteome</keyword>
<organism evidence="2 3">
    <name type="scientific">Lysinibacillus zambalensis</name>
    <dbReference type="NCBI Taxonomy" id="3160866"/>
    <lineage>
        <taxon>Bacteria</taxon>
        <taxon>Bacillati</taxon>
        <taxon>Bacillota</taxon>
        <taxon>Bacilli</taxon>
        <taxon>Bacillales</taxon>
        <taxon>Bacillaceae</taxon>
        <taxon>Lysinibacillus</taxon>
    </lineage>
</organism>
<dbReference type="RefSeq" id="WP_349659610.1">
    <property type="nucleotide sequence ID" value="NZ_JBEGDG010000006.1"/>
</dbReference>
<keyword evidence="1" id="KW-0472">Membrane</keyword>
<feature type="transmembrane region" description="Helical" evidence="1">
    <location>
        <begin position="94"/>
        <end position="116"/>
    </location>
</feature>
<proteinExistence type="predicted"/>
<dbReference type="EMBL" id="JBEGDG010000006">
    <property type="protein sequence ID" value="MEQ6354970.1"/>
    <property type="molecule type" value="Genomic_DNA"/>
</dbReference>
<protein>
    <submittedName>
        <fullName evidence="2">Uncharacterized protein</fullName>
    </submittedName>
</protein>
<sequence>MSKRGDRGWPPGRAGWRVCLSERVGWFFGGFGGSIHDFDRSIHALAVLSTLWRFYPRFGGSIHDFGFSSVASAFLSVASAFLSVASALLSVASAFLSVASALLSVASALLPAALTLRSAAQPFAFQNKKARIPFY</sequence>
<dbReference type="Proteomes" id="UP001478862">
    <property type="component" value="Unassembled WGS sequence"/>
</dbReference>
<accession>A0ABV1MR34</accession>
<evidence type="ECO:0000256" key="1">
    <source>
        <dbReference type="SAM" id="Phobius"/>
    </source>
</evidence>
<feature type="transmembrane region" description="Helical" evidence="1">
    <location>
        <begin position="65"/>
        <end position="88"/>
    </location>
</feature>
<reference evidence="2 3" key="1">
    <citation type="submission" date="2024-06" db="EMBL/GenBank/DDBJ databases">
        <title>Lysinibacillus zambalefons sp. nov., a Novel Firmicute Isolated from the Poon Bato Zambales Hyperalkaline Spring.</title>
        <authorList>
            <person name="Aja J.A."/>
            <person name="Lazaro J.E.H."/>
            <person name="Llorin L.D."/>
            <person name="Lim K.R."/>
            <person name="Teodosio J."/>
            <person name="Dalisay D.S."/>
        </authorList>
    </citation>
    <scope>NUCLEOTIDE SEQUENCE [LARGE SCALE GENOMIC DNA]</scope>
    <source>
        <strain evidence="2 3">M3</strain>
    </source>
</reference>
<evidence type="ECO:0000313" key="3">
    <source>
        <dbReference type="Proteomes" id="UP001478862"/>
    </source>
</evidence>